<sequence>MGRFILKNIIQEATLSNKTVSLSVLKSNTAQDLYLNMGFKIVAEEESSYLMKYYS</sequence>
<evidence type="ECO:0000313" key="2">
    <source>
        <dbReference type="Proteomes" id="UP001597440"/>
    </source>
</evidence>
<comment type="caution">
    <text evidence="1">The sequence shown here is derived from an EMBL/GenBank/DDBJ whole genome shotgun (WGS) entry which is preliminary data.</text>
</comment>
<dbReference type="SUPFAM" id="SSF55729">
    <property type="entry name" value="Acyl-CoA N-acyltransferases (Nat)"/>
    <property type="match status" value="1"/>
</dbReference>
<proteinExistence type="predicted"/>
<organism evidence="1 2">
    <name type="scientific">Sphingobacterium tabacisoli</name>
    <dbReference type="NCBI Taxonomy" id="2044855"/>
    <lineage>
        <taxon>Bacteria</taxon>
        <taxon>Pseudomonadati</taxon>
        <taxon>Bacteroidota</taxon>
        <taxon>Sphingobacteriia</taxon>
        <taxon>Sphingobacteriales</taxon>
        <taxon>Sphingobacteriaceae</taxon>
        <taxon>Sphingobacterium</taxon>
    </lineage>
</organism>
<reference evidence="2" key="1">
    <citation type="journal article" date="2019" name="Int. J. Syst. Evol. Microbiol.">
        <title>The Global Catalogue of Microorganisms (GCM) 10K type strain sequencing project: providing services to taxonomists for standard genome sequencing and annotation.</title>
        <authorList>
            <consortium name="The Broad Institute Genomics Platform"/>
            <consortium name="The Broad Institute Genome Sequencing Center for Infectious Disease"/>
            <person name="Wu L."/>
            <person name="Ma J."/>
        </authorList>
    </citation>
    <scope>NUCLEOTIDE SEQUENCE [LARGE SCALE GENOMIC DNA]</scope>
    <source>
        <strain evidence="2">KCTC 52298</strain>
    </source>
</reference>
<evidence type="ECO:0008006" key="3">
    <source>
        <dbReference type="Google" id="ProtNLM"/>
    </source>
</evidence>
<protein>
    <recommendedName>
        <fullName evidence="3">N-acetyltransferase domain-containing protein</fullName>
    </recommendedName>
</protein>
<dbReference type="EMBL" id="JBHULD010000018">
    <property type="protein sequence ID" value="MFD2556658.1"/>
    <property type="molecule type" value="Genomic_DNA"/>
</dbReference>
<evidence type="ECO:0000313" key="1">
    <source>
        <dbReference type="EMBL" id="MFD2556658.1"/>
    </source>
</evidence>
<dbReference type="Proteomes" id="UP001597440">
    <property type="component" value="Unassembled WGS sequence"/>
</dbReference>
<dbReference type="RefSeq" id="WP_210354279.1">
    <property type="nucleotide sequence ID" value="NZ_JAEQMU010000001.1"/>
</dbReference>
<name>A0ABW5L7B0_9SPHI</name>
<gene>
    <name evidence="1" type="ORF">ACFSQW_19845</name>
</gene>
<keyword evidence="2" id="KW-1185">Reference proteome</keyword>
<accession>A0ABW5L7B0</accession>
<dbReference type="InterPro" id="IPR016181">
    <property type="entry name" value="Acyl_CoA_acyltransferase"/>
</dbReference>
<dbReference type="Gene3D" id="3.40.630.30">
    <property type="match status" value="1"/>
</dbReference>